<feature type="compositionally biased region" description="Polar residues" evidence="1">
    <location>
        <begin position="15"/>
        <end position="31"/>
    </location>
</feature>
<feature type="compositionally biased region" description="Low complexity" evidence="1">
    <location>
        <begin position="450"/>
        <end position="463"/>
    </location>
</feature>
<dbReference type="VEuPathDB" id="VectorBase:ISCP_011337"/>
<dbReference type="EMBL" id="ABJB010133040">
    <property type="status" value="NOT_ANNOTATED_CDS"/>
    <property type="molecule type" value="Genomic_DNA"/>
</dbReference>
<dbReference type="PaxDb" id="6945-B7P1J1"/>
<organism>
    <name type="scientific">Ixodes scapularis</name>
    <name type="common">Black-legged tick</name>
    <name type="synonym">Deer tick</name>
    <dbReference type="NCBI Taxonomy" id="6945"/>
    <lineage>
        <taxon>Eukaryota</taxon>
        <taxon>Metazoa</taxon>
        <taxon>Ecdysozoa</taxon>
        <taxon>Arthropoda</taxon>
        <taxon>Chelicerata</taxon>
        <taxon>Arachnida</taxon>
        <taxon>Acari</taxon>
        <taxon>Parasitiformes</taxon>
        <taxon>Ixodida</taxon>
        <taxon>Ixodoidea</taxon>
        <taxon>Ixodidae</taxon>
        <taxon>Ixodinae</taxon>
        <taxon>Ixodes</taxon>
    </lineage>
</organism>
<dbReference type="VEuPathDB" id="VectorBase:ISCI000330"/>
<protein>
    <submittedName>
        <fullName evidence="2 3">Uncharacterized protein</fullName>
    </submittedName>
</protein>
<name>B7P1J1_IXOSC</name>
<feature type="region of interest" description="Disordered" evidence="1">
    <location>
        <begin position="494"/>
        <end position="539"/>
    </location>
</feature>
<keyword evidence="4" id="KW-1185">Reference proteome</keyword>
<dbReference type="InParanoid" id="B7P1J1"/>
<dbReference type="OrthoDB" id="10506513at2759"/>
<evidence type="ECO:0000313" key="4">
    <source>
        <dbReference type="Proteomes" id="UP000001555"/>
    </source>
</evidence>
<feature type="compositionally biased region" description="Low complexity" evidence="1">
    <location>
        <begin position="496"/>
        <end position="516"/>
    </location>
</feature>
<dbReference type="EMBL" id="ABJB010906667">
    <property type="status" value="NOT_ANNOTATED_CDS"/>
    <property type="molecule type" value="Genomic_DNA"/>
</dbReference>
<proteinExistence type="evidence at protein level"/>
<feature type="region of interest" description="Disordered" evidence="1">
    <location>
        <begin position="1"/>
        <end position="70"/>
    </location>
</feature>
<keyword evidence="5" id="KW-1267">Proteomics identification</keyword>
<dbReference type="Proteomes" id="UP000001555">
    <property type="component" value="Unassembled WGS sequence"/>
</dbReference>
<dbReference type="HOGENOM" id="CLU_356140_0_0_1"/>
<reference evidence="3" key="2">
    <citation type="submission" date="2020-05" db="UniProtKB">
        <authorList>
            <consortium name="EnsemblMetazoa"/>
        </authorList>
    </citation>
    <scope>IDENTIFICATION</scope>
    <source>
        <strain evidence="3">wikel</strain>
    </source>
</reference>
<gene>
    <name evidence="2" type="ORF">IscW_ISCW000330</name>
</gene>
<dbReference type="EMBL" id="DS616898">
    <property type="protein sequence ID" value="EEC00463.1"/>
    <property type="molecule type" value="Genomic_DNA"/>
</dbReference>
<evidence type="ECO:0000313" key="3">
    <source>
        <dbReference type="EnsemblMetazoa" id="ISCW000330-PA"/>
    </source>
</evidence>
<dbReference type="VEuPathDB" id="VectorBase:ISCW000330"/>
<dbReference type="EnsemblMetazoa" id="ISCW000330-RA">
    <property type="protein sequence ID" value="ISCW000330-PA"/>
    <property type="gene ID" value="ISCW000330"/>
</dbReference>
<evidence type="ECO:0000256" key="1">
    <source>
        <dbReference type="SAM" id="MobiDB-lite"/>
    </source>
</evidence>
<feature type="region of interest" description="Disordered" evidence="1">
    <location>
        <begin position="416"/>
        <end position="463"/>
    </location>
</feature>
<sequence>MCESLRSGVKALTLEASQTDASQPSFPSESDSLPPHERTGFYKSKSKGPAASDDSLELDTSGMEQSAPDTTMLVRKSMFMRNVPFQSTMIGEEYRETTMPVQDVSKCTVEHLVKKAEEGSLSRAFRQLVGTNSDAQTAGDMDLELTLLGMTGKSTIGKSARAASTHTVLMEDSDTLRLHSLKVGGALEMSIEKSHAGSLNPVVKEPKDWKLFCESSGHQMRASSVAFADGSDAMPEDVGTPAAFSSTSSFRHLDHIFSPKQPASHMEDASRVLGPSGSVKQTRSVLGMSAMGNLEGRRGEVACPVERSCESITVSGRELIARGTAQPADVSADVADEKLVRQDKLAGGSRSASKSLKVAKDVEMGESVRHVGEATRGQECLVTHSRGVLRPLENFETQTVETTIAVIDDTIEKRNRSATNQAGASEKIVGMTVQSAKKRETVPQHSGNQSEEPASSASSSVPKSDIAGVFSTKSFAAFASFFEVSQLPSFDSFAGPDSTVSSPPSASQPADSQPDQGAAAAETPEVPMEVAEPSDREDVSAELDLEVDLDVDGIMDRVDALDLRHTLYWSVSDDQLEREVAAFDSTRIVFKALRGKILVYVELGKEVRRPGARYLFTNADGVKARRNTKRIYNIWFHSEEPADTDYAPVYVFLDSEFRRRVDEGDLRRRYSCTDDLGKLLEEISAKSHELTAFVDDVVTATRRYFFRLKDSILSIRILCHRRLLYFYVNFKIDLDTYPNEVMVPSVRNNPTYTNHMPPDKAQRVMARVQPGVNYISRMLKELRDFMAK</sequence>
<evidence type="ECO:0000313" key="2">
    <source>
        <dbReference type="EMBL" id="EEC00463.1"/>
    </source>
</evidence>
<accession>B7P1J1</accession>
<evidence type="ECO:0007829" key="5">
    <source>
        <dbReference type="PeptideAtlas" id="B7P1J1"/>
    </source>
</evidence>
<dbReference type="AlphaFoldDB" id="B7P1J1"/>
<reference evidence="2 4" key="1">
    <citation type="submission" date="2008-03" db="EMBL/GenBank/DDBJ databases">
        <title>Annotation of Ixodes scapularis.</title>
        <authorList>
            <consortium name="Ixodes scapularis Genome Project Consortium"/>
            <person name="Caler E."/>
            <person name="Hannick L.I."/>
            <person name="Bidwell S."/>
            <person name="Joardar V."/>
            <person name="Thiagarajan M."/>
            <person name="Amedeo P."/>
            <person name="Galinsky K.J."/>
            <person name="Schobel S."/>
            <person name="Inman J."/>
            <person name="Hostetler J."/>
            <person name="Miller J."/>
            <person name="Hammond M."/>
            <person name="Megy K."/>
            <person name="Lawson D."/>
            <person name="Kodira C."/>
            <person name="Sutton G."/>
            <person name="Meyer J."/>
            <person name="Hill C.A."/>
            <person name="Birren B."/>
            <person name="Nene V."/>
            <person name="Collins F."/>
            <person name="Alarcon-Chaidez F."/>
            <person name="Wikel S."/>
            <person name="Strausberg R."/>
        </authorList>
    </citation>
    <scope>NUCLEOTIDE SEQUENCE [LARGE SCALE GENOMIC DNA]</scope>
    <source>
        <strain evidence="4">Wikel</strain>
        <strain evidence="2">Wikel colony</strain>
    </source>
</reference>